<protein>
    <submittedName>
        <fullName evidence="1">Uncharacterized protein</fullName>
    </submittedName>
</protein>
<name>A0AAD7MT55_9AGAR</name>
<reference evidence="1" key="1">
    <citation type="submission" date="2023-03" db="EMBL/GenBank/DDBJ databases">
        <title>Massive genome expansion in bonnet fungi (Mycena s.s.) driven by repeated elements and novel gene families across ecological guilds.</title>
        <authorList>
            <consortium name="Lawrence Berkeley National Laboratory"/>
            <person name="Harder C.B."/>
            <person name="Miyauchi S."/>
            <person name="Viragh M."/>
            <person name="Kuo A."/>
            <person name="Thoen E."/>
            <person name="Andreopoulos B."/>
            <person name="Lu D."/>
            <person name="Skrede I."/>
            <person name="Drula E."/>
            <person name="Henrissat B."/>
            <person name="Morin E."/>
            <person name="Kohler A."/>
            <person name="Barry K."/>
            <person name="LaButti K."/>
            <person name="Morin E."/>
            <person name="Salamov A."/>
            <person name="Lipzen A."/>
            <person name="Mereny Z."/>
            <person name="Hegedus B."/>
            <person name="Baldrian P."/>
            <person name="Stursova M."/>
            <person name="Weitz H."/>
            <person name="Taylor A."/>
            <person name="Grigoriev I.V."/>
            <person name="Nagy L.G."/>
            <person name="Martin F."/>
            <person name="Kauserud H."/>
        </authorList>
    </citation>
    <scope>NUCLEOTIDE SEQUENCE</scope>
    <source>
        <strain evidence="1">CBHHK188m</strain>
    </source>
</reference>
<evidence type="ECO:0000313" key="2">
    <source>
        <dbReference type="Proteomes" id="UP001215280"/>
    </source>
</evidence>
<dbReference type="EMBL" id="JARJLG010000187">
    <property type="protein sequence ID" value="KAJ7730898.1"/>
    <property type="molecule type" value="Genomic_DNA"/>
</dbReference>
<comment type="caution">
    <text evidence="1">The sequence shown here is derived from an EMBL/GenBank/DDBJ whole genome shotgun (WGS) entry which is preliminary data.</text>
</comment>
<dbReference type="AlphaFoldDB" id="A0AAD7MT55"/>
<accession>A0AAD7MT55</accession>
<evidence type="ECO:0000313" key="1">
    <source>
        <dbReference type="EMBL" id="KAJ7730898.1"/>
    </source>
</evidence>
<dbReference type="Proteomes" id="UP001215280">
    <property type="component" value="Unassembled WGS sequence"/>
</dbReference>
<gene>
    <name evidence="1" type="ORF">DFH07DRAFT_756061</name>
</gene>
<proteinExistence type="predicted"/>
<organism evidence="1 2">
    <name type="scientific">Mycena maculata</name>
    <dbReference type="NCBI Taxonomy" id="230809"/>
    <lineage>
        <taxon>Eukaryota</taxon>
        <taxon>Fungi</taxon>
        <taxon>Dikarya</taxon>
        <taxon>Basidiomycota</taxon>
        <taxon>Agaricomycotina</taxon>
        <taxon>Agaricomycetes</taxon>
        <taxon>Agaricomycetidae</taxon>
        <taxon>Agaricales</taxon>
        <taxon>Marasmiineae</taxon>
        <taxon>Mycenaceae</taxon>
        <taxon>Mycena</taxon>
    </lineage>
</organism>
<sequence length="807" mass="92509">MDPDDWQVPDLNIAYSRGAPTGRTLVGQEVLVRVLVDDQGCMVPCSVSHSTCTQDVQKRLTHDREERLQYASPSKDIFCRTSSYISALRKFGCSRPLAEPTLLSPDQQERAQLQEIYLQQVQRGLRPRDGKCQGRLLFEHDIHGNAHISRCEHFDKKTSRDHFYDPNIGAATGTYDLEYIEAVFNSDKEEVAHIEDAAFTLGYGPLVECTTIANVSSQKAFCPFDHRTSEGELIQPLMERLGCCVKFRVYEPLEEFRTQCPYILITSSGAHTHPIPLPTRTPPSICAQVFQLLEDLGEDLPDITPRRFIRHPIVRAFLTSKFPQIPRPTLSDLHISLANRSHLKAFIKQIKELHYPLGTGWEAVKHLKRLQDAGLPPAEHYIRRIISLDINTVDQHEEDEDDPLFKDTKLRIIVCMSPKASHRLLRSGRYLQSDIAFKRIMEFLEFEMASMERDANTSLTFCRVFLNRQSAVAHQHVFAAIEDIVFEDTGKRLRWRHLHANNLEEHEDMILEWAADQHRGQAKGLGLHLQTLAATMTLKSDLHEPDRYLQDLSPYDHLRRVFRLCSNHYYRNIKSSAVSDECKHLMRSLLCLRHENWEATLAAIEEKGGKTGSDWLRDKIHSKFVFPAICWERSFIPELIWRAGDSNTNLIESVHRDVNHDGVHCTLLGGLQKGQAYDSWKIRTLEIYETYGIRPTYRSGHISENAFTNLRRRDNAQRKRLLAADSRIEKLNVRLETTHNSLLKARHAIREKIQNNLARHDISIQLTRLATAADKALDAHLKLVEEGKDLANTGTGHVSVHTFDITP</sequence>
<keyword evidence="2" id="KW-1185">Reference proteome</keyword>